<dbReference type="SUPFAM" id="SSF56954">
    <property type="entry name" value="Outer membrane efflux proteins (OEP)"/>
    <property type="match status" value="1"/>
</dbReference>
<dbReference type="AlphaFoldDB" id="A0A556QIU5"/>
<dbReference type="PANTHER" id="PTHR30203">
    <property type="entry name" value="OUTER MEMBRANE CATION EFFLUX PROTEIN"/>
    <property type="match status" value="1"/>
</dbReference>
<feature type="signal peptide" evidence="2">
    <location>
        <begin position="1"/>
        <end position="23"/>
    </location>
</feature>
<name>A0A556QIU5_9BACT</name>
<dbReference type="Gene3D" id="1.20.1600.10">
    <property type="entry name" value="Outer membrane efflux proteins (OEP)"/>
    <property type="match status" value="1"/>
</dbReference>
<dbReference type="GO" id="GO:0015562">
    <property type="term" value="F:efflux transmembrane transporter activity"/>
    <property type="evidence" value="ECO:0007669"/>
    <property type="project" value="InterPro"/>
</dbReference>
<organism evidence="3 4">
    <name type="scientific">Rariglobus hedericola</name>
    <dbReference type="NCBI Taxonomy" id="2597822"/>
    <lineage>
        <taxon>Bacteria</taxon>
        <taxon>Pseudomonadati</taxon>
        <taxon>Verrucomicrobiota</taxon>
        <taxon>Opitutia</taxon>
        <taxon>Opitutales</taxon>
        <taxon>Opitutaceae</taxon>
        <taxon>Rariglobus</taxon>
    </lineage>
</organism>
<dbReference type="PANTHER" id="PTHR30203:SF30">
    <property type="entry name" value="OUTER MEMBRANE PROTEIN-RELATED"/>
    <property type="match status" value="1"/>
</dbReference>
<reference evidence="3 4" key="1">
    <citation type="submission" date="2019-07" db="EMBL/GenBank/DDBJ databases">
        <title>Description of 53C-WASEF.</title>
        <authorList>
            <person name="Pitt A."/>
            <person name="Hahn M.W."/>
        </authorList>
    </citation>
    <scope>NUCLEOTIDE SEQUENCE [LARGE SCALE GENOMIC DNA]</scope>
    <source>
        <strain evidence="3 4">53C-WASEF</strain>
    </source>
</reference>
<gene>
    <name evidence="3" type="ORF">FPL22_10525</name>
</gene>
<keyword evidence="2" id="KW-0732">Signal</keyword>
<evidence type="ECO:0000313" key="4">
    <source>
        <dbReference type="Proteomes" id="UP000315648"/>
    </source>
</evidence>
<keyword evidence="4" id="KW-1185">Reference proteome</keyword>
<dbReference type="RefSeq" id="WP_144230315.1">
    <property type="nucleotide sequence ID" value="NZ_CBCRVV010000004.1"/>
</dbReference>
<dbReference type="Pfam" id="PF02321">
    <property type="entry name" value="OEP"/>
    <property type="match status" value="2"/>
</dbReference>
<evidence type="ECO:0000256" key="1">
    <source>
        <dbReference type="ARBA" id="ARBA00007613"/>
    </source>
</evidence>
<accession>A0A556QIU5</accession>
<dbReference type="InterPro" id="IPR003423">
    <property type="entry name" value="OMP_efflux"/>
</dbReference>
<proteinExistence type="inferred from homology"/>
<dbReference type="Proteomes" id="UP000315648">
    <property type="component" value="Unassembled WGS sequence"/>
</dbReference>
<evidence type="ECO:0000256" key="2">
    <source>
        <dbReference type="SAM" id="SignalP"/>
    </source>
</evidence>
<dbReference type="OrthoDB" id="5405048at2"/>
<sequence length="522" mass="57605">MISSRHFLPVALGLFSLPIAVFAQETTATEAAKPETVSVHALIVKALNTNLELRAKRIDPEIQGYRVDGAWGAFDPVLSLGGVYEKSSKPQNYRDFLSNGSIIVDPKARIFEEENIRLQGGISGRLPTGTQLELANTVSRLENTSNRRPVSLLAGGPLYSPEYQAGTTLTITQPLLKDFGPGANLAEVRLAKSTRLVSENELRGTVEKVIAQVVNACFEINFAQENILVKQQAIDLAGNLVRENQRRVDEGRMSPIEVSQSQSRLAEAREELILARNFLAQRQNTLSELTREEFVFDAPAYIIDTTQATLPEPSLNRETLVHTALENNPAYLAAIETAKGEDIRIVYAKNQRLPRVDLRGTLGYTGIEDGWTKSFYDYGNRDTPDWSAGVIISVPLTGKVGKARVNESIARKRQAVLNIKRTEVELYSAIDTALRDISSARERAALVKDSVRFATDSYNAEEKRLVSGLTTSYNVATQMRDFSQTRTRALAADVDLQKAITQLYLVQGVLSSQLKIDISVAP</sequence>
<dbReference type="InterPro" id="IPR010131">
    <property type="entry name" value="MdtP/NodT-like"/>
</dbReference>
<feature type="chain" id="PRO_5021976851" evidence="2">
    <location>
        <begin position="24"/>
        <end position="522"/>
    </location>
</feature>
<comment type="caution">
    <text evidence="3">The sequence shown here is derived from an EMBL/GenBank/DDBJ whole genome shotgun (WGS) entry which is preliminary data.</text>
</comment>
<dbReference type="EMBL" id="VMBG01000002">
    <property type="protein sequence ID" value="TSJ76558.1"/>
    <property type="molecule type" value="Genomic_DNA"/>
</dbReference>
<evidence type="ECO:0000313" key="3">
    <source>
        <dbReference type="EMBL" id="TSJ76558.1"/>
    </source>
</evidence>
<comment type="similarity">
    <text evidence="1">Belongs to the outer membrane factor (OMF) (TC 1.B.17) family.</text>
</comment>
<protein>
    <submittedName>
        <fullName evidence="3">TolC family protein</fullName>
    </submittedName>
</protein>